<sequence>MAAALGIAMLSVTTANAASTWQQAGSGSVAILPQPEQADGIVGASLSCVEQEWTLLLRTGADWRNQLRGGVSAPSITGAAEVSVGKARFAMPALRTNGAVALRLPYDALQPIRAGSTLAIDISGEAGPAKARFALSGSKKIMEAIEPLCSPRSMDGYELVALSSDDAAVADARHAMADDIKAFQHATASEPRVEAAQKTLADGKAMLFARLCGSSWYFGRSGCNTSAFLRDDAQSEWRPAYENEGSNAYLDLASTGDGWPNIVSVPLKGKPDLSVWRFEDGVYALDRGLMAAE</sequence>
<dbReference type="EMBL" id="JAFMNX010000005">
    <property type="protein sequence ID" value="MBS9722303.1"/>
    <property type="molecule type" value="Genomic_DNA"/>
</dbReference>
<reference evidence="2 3" key="1">
    <citation type="submission" date="2021-03" db="EMBL/GenBank/DDBJ databases">
        <title>Tianweitania aestuarii sp. nov., isolated from a tidal flat.</title>
        <authorList>
            <person name="Park S."/>
            <person name="Yoon J.-H."/>
        </authorList>
    </citation>
    <scope>NUCLEOTIDE SEQUENCE [LARGE SCALE GENOMIC DNA]</scope>
    <source>
        <strain evidence="2 3">BSSL-BM11</strain>
    </source>
</reference>
<accession>A0ABS5RZ27</accession>
<feature type="chain" id="PRO_5047330337" evidence="1">
    <location>
        <begin position="18"/>
        <end position="293"/>
    </location>
</feature>
<evidence type="ECO:0000313" key="3">
    <source>
        <dbReference type="Proteomes" id="UP001297272"/>
    </source>
</evidence>
<dbReference type="Proteomes" id="UP001297272">
    <property type="component" value="Unassembled WGS sequence"/>
</dbReference>
<evidence type="ECO:0000256" key="1">
    <source>
        <dbReference type="SAM" id="SignalP"/>
    </source>
</evidence>
<keyword evidence="1" id="KW-0732">Signal</keyword>
<feature type="signal peptide" evidence="1">
    <location>
        <begin position="1"/>
        <end position="17"/>
    </location>
</feature>
<keyword evidence="3" id="KW-1185">Reference proteome</keyword>
<dbReference type="RefSeq" id="WP_213985960.1">
    <property type="nucleotide sequence ID" value="NZ_JAFMNX010000005.1"/>
</dbReference>
<organism evidence="2 3">
    <name type="scientific">Tianweitania aestuarii</name>
    <dbReference type="NCBI Taxonomy" id="2814886"/>
    <lineage>
        <taxon>Bacteria</taxon>
        <taxon>Pseudomonadati</taxon>
        <taxon>Pseudomonadota</taxon>
        <taxon>Alphaproteobacteria</taxon>
        <taxon>Hyphomicrobiales</taxon>
        <taxon>Phyllobacteriaceae</taxon>
        <taxon>Tianweitania</taxon>
    </lineage>
</organism>
<protein>
    <submittedName>
        <fullName evidence="2">Uncharacterized protein</fullName>
    </submittedName>
</protein>
<name>A0ABS5RZ27_9HYPH</name>
<evidence type="ECO:0000313" key="2">
    <source>
        <dbReference type="EMBL" id="MBS9722303.1"/>
    </source>
</evidence>
<proteinExistence type="predicted"/>
<gene>
    <name evidence="2" type="ORF">JYU29_16530</name>
</gene>
<comment type="caution">
    <text evidence="2">The sequence shown here is derived from an EMBL/GenBank/DDBJ whole genome shotgun (WGS) entry which is preliminary data.</text>
</comment>